<gene>
    <name evidence="3" type="ORF">EV386_2394</name>
</gene>
<feature type="compositionally biased region" description="Basic and acidic residues" evidence="1">
    <location>
        <begin position="152"/>
        <end position="172"/>
    </location>
</feature>
<feature type="region of interest" description="Disordered" evidence="1">
    <location>
        <begin position="350"/>
        <end position="373"/>
    </location>
</feature>
<reference evidence="3 4" key="1">
    <citation type="submission" date="2019-02" db="EMBL/GenBank/DDBJ databases">
        <title>Sequencing the genomes of 1000 actinobacteria strains.</title>
        <authorList>
            <person name="Klenk H.-P."/>
        </authorList>
    </citation>
    <scope>NUCLEOTIDE SEQUENCE [LARGE SCALE GENOMIC DNA]</scope>
    <source>
        <strain evidence="3 4">DSM 16932</strain>
    </source>
</reference>
<feature type="compositionally biased region" description="Basic and acidic residues" evidence="1">
    <location>
        <begin position="688"/>
        <end position="706"/>
    </location>
</feature>
<protein>
    <submittedName>
        <fullName evidence="3">XPB/Ssl2-like helicase family protein</fullName>
    </submittedName>
</protein>
<feature type="region of interest" description="Disordered" evidence="1">
    <location>
        <begin position="762"/>
        <end position="802"/>
    </location>
</feature>
<comment type="caution">
    <text evidence="3">The sequence shown here is derived from an EMBL/GenBank/DDBJ whole genome shotgun (WGS) entry which is preliminary data.</text>
</comment>
<evidence type="ECO:0000313" key="4">
    <source>
        <dbReference type="Proteomes" id="UP000293852"/>
    </source>
</evidence>
<dbReference type="OrthoDB" id="3415124at2"/>
<feature type="region of interest" description="Disordered" evidence="1">
    <location>
        <begin position="152"/>
        <end position="183"/>
    </location>
</feature>
<keyword evidence="4" id="KW-1185">Reference proteome</keyword>
<keyword evidence="3" id="KW-0067">ATP-binding</keyword>
<keyword evidence="3" id="KW-0347">Helicase</keyword>
<dbReference type="EMBL" id="SGWX01000001">
    <property type="protein sequence ID" value="RZS62077.1"/>
    <property type="molecule type" value="Genomic_DNA"/>
</dbReference>
<evidence type="ECO:0000313" key="3">
    <source>
        <dbReference type="EMBL" id="RZS62077.1"/>
    </source>
</evidence>
<keyword evidence="3" id="KW-0378">Hydrolase</keyword>
<dbReference type="AlphaFoldDB" id="A0A4Q7M547"/>
<dbReference type="Proteomes" id="UP000293852">
    <property type="component" value="Unassembled WGS sequence"/>
</dbReference>
<dbReference type="Pfam" id="PF13625">
    <property type="entry name" value="Helicase_C_3"/>
    <property type="match status" value="1"/>
</dbReference>
<feature type="domain" description="Helicase XPB/Ssl2 N-terminal" evidence="2">
    <location>
        <begin position="537"/>
        <end position="659"/>
    </location>
</feature>
<sequence length="870" mass="89347">MASFSDAVRDLSDDALVGLLRARPDLASPSPSTLRSLAARASSRTSLERALAQADTPTIQALEAVLALEDVLPAVRADDVAAAVGAREPDDVAAVARLLDAAGAQALVWLAAPADAAPDCPETPAPALRAAPGLSELLGPYPAGLGPVREHAEHAEHPAPERPERLRPESQRPEPSASGATPHAVSAALDVVTAPARAVLDALAWGPPIGTLPPTGTPARAGVDELLRAGLLTAGEGETVVLPRDVGLALRGGRTHADPRLAPPTPEGRRPVTAQTADAEAASAALDAVRLVDTLLTSWQETPPPVLRSGGLGVRDLRRAAQTLGVAEATAASVVELAAAAGLVDTDGGGISPPARRSGTWGASSGVDAPPSYVPTTRADEWDEAEAAERWAMLAVAWAGSRRMPWLAGTRDERGATRAPLSTDLSRAWVRRLRLQTLAALAHLEGVSATPDDVAVDLAWRSPRAVPPREAVDGLLREAALLGVTGAGALAATGRAVLALLDGGESGDAGEAVDGQEAEAALAGTLRAMLPPAVEEVLLQGDLTGIVPGRPSRELAELLDRAADVESRGAATTVRFTPTSVTRALDAGLTGEELLAELARRSPVPVPQPLDYLVRDTARRHASLRVGAASSYVRSADPAALAGLVEDLRLADLGLVRLAPTVVAAAVPAARLQAALRERGLLAALEGPDGRPLGRLDRPERIERGGARAVRSPYATAGAPTSDGQRRALVERLRLADGAGRRSPFASTAAGVGGVAISALGRTPPAASGGPGASRQPSGHGAAATQDAPHAPDDGAAGTATPGDALALLRDAVRDGDHVWLELVDGHGRPLRRRVRPLRVEAGRLRALDTARDAELTVAVHRISHVEPDS</sequence>
<accession>A0A4Q7M547</accession>
<organism evidence="3 4">
    <name type="scientific">Xylanimonas ulmi</name>
    <dbReference type="NCBI Taxonomy" id="228973"/>
    <lineage>
        <taxon>Bacteria</taxon>
        <taxon>Bacillati</taxon>
        <taxon>Actinomycetota</taxon>
        <taxon>Actinomycetes</taxon>
        <taxon>Micrococcales</taxon>
        <taxon>Promicromonosporaceae</taxon>
        <taxon>Xylanimonas</taxon>
    </lineage>
</organism>
<feature type="region of interest" description="Disordered" evidence="1">
    <location>
        <begin position="687"/>
        <end position="727"/>
    </location>
</feature>
<dbReference type="InterPro" id="IPR032830">
    <property type="entry name" value="XPB/Ssl2_N"/>
</dbReference>
<keyword evidence="3" id="KW-0547">Nucleotide-binding</keyword>
<evidence type="ECO:0000256" key="1">
    <source>
        <dbReference type="SAM" id="MobiDB-lite"/>
    </source>
</evidence>
<dbReference type="GO" id="GO:0004386">
    <property type="term" value="F:helicase activity"/>
    <property type="evidence" value="ECO:0007669"/>
    <property type="project" value="UniProtKB-KW"/>
</dbReference>
<name>A0A4Q7M547_9MICO</name>
<dbReference type="RefSeq" id="WP_130415249.1">
    <property type="nucleotide sequence ID" value="NZ_SGWX01000001.1"/>
</dbReference>
<evidence type="ECO:0000259" key="2">
    <source>
        <dbReference type="Pfam" id="PF13625"/>
    </source>
</evidence>
<proteinExistence type="predicted"/>